<dbReference type="Gene3D" id="1.10.30.10">
    <property type="entry name" value="High mobility group box domain"/>
    <property type="match status" value="1"/>
</dbReference>
<dbReference type="InterPro" id="IPR056775">
    <property type="entry name" value="YABBY_C"/>
</dbReference>
<organism evidence="2 3">
    <name type="scientific">Spiroplasma ixodetis</name>
    <dbReference type="NCBI Taxonomy" id="2141"/>
    <lineage>
        <taxon>Bacteria</taxon>
        <taxon>Bacillati</taxon>
        <taxon>Mycoplasmatota</taxon>
        <taxon>Mollicutes</taxon>
        <taxon>Entomoplasmatales</taxon>
        <taxon>Spiroplasmataceae</taxon>
        <taxon>Spiroplasma</taxon>
    </lineage>
</organism>
<dbReference type="RefSeq" id="WP_281749279.1">
    <property type="nucleotide sequence ID" value="NZ_AP026933.1"/>
</dbReference>
<dbReference type="Pfam" id="PF04690">
    <property type="entry name" value="YABBY"/>
    <property type="match status" value="1"/>
</dbReference>
<name>A0ABN6SW95_9MOLU</name>
<dbReference type="Proteomes" id="UP001163387">
    <property type="component" value="Chromosome"/>
</dbReference>
<evidence type="ECO:0000313" key="3">
    <source>
        <dbReference type="Proteomes" id="UP001163387"/>
    </source>
</evidence>
<reference evidence="2 3" key="1">
    <citation type="journal article" date="2022" name="Front. Microbiol.">
        <title>Male-killing mechanisms vary between Spiroplasma species.</title>
        <authorList>
            <person name="Arai H."/>
            <person name="Inoue M."/>
            <person name="Kageyama D."/>
        </authorList>
    </citation>
    <scope>NUCLEOTIDE SEQUENCE [LARGE SCALE GENOMIC DNA]</scope>
    <source>
        <strain evidence="3">sHm</strain>
    </source>
</reference>
<feature type="domain" description="YABBY protein C-terminal" evidence="1">
    <location>
        <begin position="5"/>
        <end position="45"/>
    </location>
</feature>
<dbReference type="SUPFAM" id="SSF47095">
    <property type="entry name" value="HMG-box"/>
    <property type="match status" value="1"/>
</dbReference>
<accession>A0ABN6SW95</accession>
<evidence type="ECO:0000313" key="2">
    <source>
        <dbReference type="EMBL" id="BDT03184.1"/>
    </source>
</evidence>
<dbReference type="InterPro" id="IPR036910">
    <property type="entry name" value="HMG_box_dom_sf"/>
</dbReference>
<dbReference type="EMBL" id="AP026933">
    <property type="protein sequence ID" value="BDT03184.1"/>
    <property type="molecule type" value="Genomic_DNA"/>
</dbReference>
<dbReference type="CDD" id="cd00084">
    <property type="entry name" value="HMG-box_SF"/>
    <property type="match status" value="1"/>
</dbReference>
<keyword evidence="3" id="KW-1185">Reference proteome</keyword>
<protein>
    <recommendedName>
        <fullName evidence="1">YABBY protein C-terminal domain-containing protein</fullName>
    </recommendedName>
</protein>
<evidence type="ECO:0000259" key="1">
    <source>
        <dbReference type="Pfam" id="PF04690"/>
    </source>
</evidence>
<sequence>MAAKKPTVFNIFMKTTLPKVKAEHPELKHTEAFGKAAALWANAEENPKNK</sequence>
<proteinExistence type="predicted"/>
<gene>
    <name evidence="2" type="ORF">SHM_08300</name>
</gene>